<dbReference type="PhylomeDB" id="A0A060T2Y9"/>
<proteinExistence type="inferred from homology"/>
<evidence type="ECO:0000256" key="5">
    <source>
        <dbReference type="ARBA" id="ARBA00022801"/>
    </source>
</evidence>
<keyword evidence="2 7" id="KW-0645">Protease</keyword>
<dbReference type="InterPro" id="IPR033121">
    <property type="entry name" value="PEPTIDASE_A1"/>
</dbReference>
<dbReference type="PRINTS" id="PR00792">
    <property type="entry name" value="PEPSIN"/>
</dbReference>
<dbReference type="InterPro" id="IPR033876">
    <property type="entry name" value="SAP-like"/>
</dbReference>
<dbReference type="EMBL" id="HG937693">
    <property type="protein sequence ID" value="CDP35149.1"/>
    <property type="molecule type" value="Genomic_DNA"/>
</dbReference>
<dbReference type="GO" id="GO:0004190">
    <property type="term" value="F:aspartic-type endopeptidase activity"/>
    <property type="evidence" value="ECO:0007669"/>
    <property type="project" value="UniProtKB-KW"/>
</dbReference>
<keyword evidence="4 7" id="KW-0064">Aspartyl protease</keyword>
<dbReference type="SUPFAM" id="SSF50630">
    <property type="entry name" value="Acid proteases"/>
    <property type="match status" value="1"/>
</dbReference>
<feature type="domain" description="Peptidase A1" evidence="9">
    <location>
        <begin position="63"/>
        <end position="373"/>
    </location>
</feature>
<dbReference type="Pfam" id="PF00026">
    <property type="entry name" value="Asp"/>
    <property type="match status" value="1"/>
</dbReference>
<feature type="signal peptide" evidence="8">
    <location>
        <begin position="1"/>
        <end position="19"/>
    </location>
</feature>
<dbReference type="PANTHER" id="PTHR47966">
    <property type="entry name" value="BETA-SITE APP-CLEAVING ENZYME, ISOFORM A-RELATED"/>
    <property type="match status" value="1"/>
</dbReference>
<evidence type="ECO:0000256" key="3">
    <source>
        <dbReference type="ARBA" id="ARBA00022729"/>
    </source>
</evidence>
<dbReference type="InterPro" id="IPR021109">
    <property type="entry name" value="Peptidase_aspartic_dom_sf"/>
</dbReference>
<accession>A0A060T2Y9</accession>
<feature type="active site" evidence="6">
    <location>
        <position position="263"/>
    </location>
</feature>
<reference evidence="10" key="1">
    <citation type="submission" date="2014-02" db="EMBL/GenBank/DDBJ databases">
        <authorList>
            <person name="Genoscope - CEA"/>
        </authorList>
    </citation>
    <scope>NUCLEOTIDE SEQUENCE</scope>
    <source>
        <strain evidence="10">LS3</strain>
    </source>
</reference>
<dbReference type="Gene3D" id="2.40.70.10">
    <property type="entry name" value="Acid Proteases"/>
    <property type="match status" value="2"/>
</dbReference>
<dbReference type="AlphaFoldDB" id="A0A060T2Y9"/>
<sequence length="413" mass="45114">MIMITALLLVGCMVNMGLASTEVPEGVIMTEIKKNSVNVVGNSKSKRAADSLPVKLDNLIDFYSLDIKVGSPAQNVSVLLDTGSSDLWVYSPGQASDPTIPTFNSGRSTSWRSFNVPFRIRYMLGEASGIWGSDTVQLENAKLPNQNFAVVNRGDSLDGVPGVMGIGLRQLESSGLFGIAGYYDNVPTSLYRQGHIASPTFSLFLDDVNAKSGSIIFGGIDHSRYKGRLAVLRRISNSQYTVRCDSIKVDNHESIGSVAATLDSGTSLGTLPRAIIQPLAQQLGLAYNSRQDYYYVSARRPMPNHHVQFSFSGVAYTLPISKLMVKSDDLGDEFPKGLWILGFQTSNSVLFGDVFLRNFYVVYDTAQPQIAIAEADYQKRKTHITPIQPNTPFTNLGTTISLDRTAHANVLHQ</sequence>
<feature type="chain" id="PRO_5001591863" evidence="8">
    <location>
        <begin position="20"/>
        <end position="413"/>
    </location>
</feature>
<protein>
    <submittedName>
        <fullName evidence="10">ARAD1C28688p</fullName>
    </submittedName>
</protein>
<keyword evidence="3 8" id="KW-0732">Signal</keyword>
<dbReference type="GO" id="GO:0006508">
    <property type="term" value="P:proteolysis"/>
    <property type="evidence" value="ECO:0007669"/>
    <property type="project" value="UniProtKB-KW"/>
</dbReference>
<evidence type="ECO:0000256" key="6">
    <source>
        <dbReference type="PIRSR" id="PIRSR601461-1"/>
    </source>
</evidence>
<feature type="active site" evidence="6">
    <location>
        <position position="81"/>
    </location>
</feature>
<evidence type="ECO:0000259" key="9">
    <source>
        <dbReference type="PROSITE" id="PS51767"/>
    </source>
</evidence>
<reference evidence="10" key="2">
    <citation type="submission" date="2014-06" db="EMBL/GenBank/DDBJ databases">
        <title>The complete genome of Blastobotrys (Arxula) adeninivorans LS3 - a yeast of biotechnological interest.</title>
        <authorList>
            <person name="Kunze G."/>
            <person name="Gaillardin C."/>
            <person name="Czernicka M."/>
            <person name="Durrens P."/>
            <person name="Martin T."/>
            <person name="Boer E."/>
            <person name="Gabaldon T."/>
            <person name="Cruz J."/>
            <person name="Talla E."/>
            <person name="Marck C."/>
            <person name="Goffeau A."/>
            <person name="Barbe V."/>
            <person name="Baret P."/>
            <person name="Baronian K."/>
            <person name="Beier S."/>
            <person name="Bleykasten C."/>
            <person name="Bode R."/>
            <person name="Casaregola S."/>
            <person name="Despons L."/>
            <person name="Fairhead C."/>
            <person name="Giersberg M."/>
            <person name="Gierski P."/>
            <person name="Hahnel U."/>
            <person name="Hartmann A."/>
            <person name="Jankowska D."/>
            <person name="Jubin C."/>
            <person name="Jung P."/>
            <person name="Lafontaine I."/>
            <person name="Leh-Louis V."/>
            <person name="Lemaire M."/>
            <person name="Marcet-Houben M."/>
            <person name="Mascher M."/>
            <person name="Morel G."/>
            <person name="Richard G.-F."/>
            <person name="Riechen J."/>
            <person name="Sacerdot C."/>
            <person name="Sarkar A."/>
            <person name="Savel G."/>
            <person name="Schacherer J."/>
            <person name="Sherman D."/>
            <person name="Straub M.-L."/>
            <person name="Stein N."/>
            <person name="Thierry A."/>
            <person name="Trautwein-Schult A."/>
            <person name="Westhof E."/>
            <person name="Worch S."/>
            <person name="Dujon B."/>
            <person name="Souciet J.-L."/>
            <person name="Wincker P."/>
            <person name="Scholz U."/>
            <person name="Neuveglise N."/>
        </authorList>
    </citation>
    <scope>NUCLEOTIDE SEQUENCE</scope>
    <source>
        <strain evidence="10">LS3</strain>
    </source>
</reference>
<organism evidence="10">
    <name type="scientific">Blastobotrys adeninivorans</name>
    <name type="common">Yeast</name>
    <name type="synonym">Arxula adeninivorans</name>
    <dbReference type="NCBI Taxonomy" id="409370"/>
    <lineage>
        <taxon>Eukaryota</taxon>
        <taxon>Fungi</taxon>
        <taxon>Dikarya</taxon>
        <taxon>Ascomycota</taxon>
        <taxon>Saccharomycotina</taxon>
        <taxon>Dipodascomycetes</taxon>
        <taxon>Dipodascales</taxon>
        <taxon>Trichomonascaceae</taxon>
        <taxon>Blastobotrys</taxon>
    </lineage>
</organism>
<gene>
    <name evidence="10" type="ORF">GNLVRS02_ARAD1C28688g</name>
</gene>
<dbReference type="InterPro" id="IPR001969">
    <property type="entry name" value="Aspartic_peptidase_AS"/>
</dbReference>
<evidence type="ECO:0000256" key="1">
    <source>
        <dbReference type="ARBA" id="ARBA00007447"/>
    </source>
</evidence>
<evidence type="ECO:0000256" key="7">
    <source>
        <dbReference type="RuleBase" id="RU000454"/>
    </source>
</evidence>
<name>A0A060T2Y9_BLAAD</name>
<comment type="similarity">
    <text evidence="1 7">Belongs to the peptidase A1 family.</text>
</comment>
<evidence type="ECO:0000313" key="10">
    <source>
        <dbReference type="EMBL" id="CDP35149.1"/>
    </source>
</evidence>
<evidence type="ECO:0000256" key="2">
    <source>
        <dbReference type="ARBA" id="ARBA00022670"/>
    </source>
</evidence>
<dbReference type="PROSITE" id="PS51767">
    <property type="entry name" value="PEPTIDASE_A1"/>
    <property type="match status" value="1"/>
</dbReference>
<dbReference type="CDD" id="cd05474">
    <property type="entry name" value="SAP_like"/>
    <property type="match status" value="1"/>
</dbReference>
<keyword evidence="5 7" id="KW-0378">Hydrolase</keyword>
<evidence type="ECO:0000256" key="4">
    <source>
        <dbReference type="ARBA" id="ARBA00022750"/>
    </source>
</evidence>
<dbReference type="InterPro" id="IPR001461">
    <property type="entry name" value="Aspartic_peptidase_A1"/>
</dbReference>
<evidence type="ECO:0000256" key="8">
    <source>
        <dbReference type="SAM" id="SignalP"/>
    </source>
</evidence>
<dbReference type="PANTHER" id="PTHR47966:SF65">
    <property type="entry name" value="ASPARTIC-TYPE ENDOPEPTIDASE"/>
    <property type="match status" value="1"/>
</dbReference>
<dbReference type="PROSITE" id="PS00141">
    <property type="entry name" value="ASP_PROTEASE"/>
    <property type="match status" value="1"/>
</dbReference>